<dbReference type="SUPFAM" id="SSF46689">
    <property type="entry name" value="Homeodomain-like"/>
    <property type="match status" value="1"/>
</dbReference>
<name>A0ABQ6A421_9PROT</name>
<dbReference type="Pfam" id="PF13565">
    <property type="entry name" value="HTH_32"/>
    <property type="match status" value="1"/>
</dbReference>
<keyword evidence="3" id="KW-1185">Reference proteome</keyword>
<dbReference type="InterPro" id="IPR009057">
    <property type="entry name" value="Homeodomain-like_sf"/>
</dbReference>
<gene>
    <name evidence="2" type="ORF">GCM10010909_10630</name>
</gene>
<protein>
    <recommendedName>
        <fullName evidence="4">Transposase</fullName>
    </recommendedName>
</protein>
<proteinExistence type="predicted"/>
<reference evidence="3" key="1">
    <citation type="journal article" date="2019" name="Int. J. Syst. Evol. Microbiol.">
        <title>The Global Catalogue of Microorganisms (GCM) 10K type strain sequencing project: providing services to taxonomists for standard genome sequencing and annotation.</title>
        <authorList>
            <consortium name="The Broad Institute Genomics Platform"/>
            <consortium name="The Broad Institute Genome Sequencing Center for Infectious Disease"/>
            <person name="Wu L."/>
            <person name="Ma J."/>
        </authorList>
    </citation>
    <scope>NUCLEOTIDE SEQUENCE [LARGE SCALE GENOMIC DNA]</scope>
    <source>
        <strain evidence="3">NBRC 112502</strain>
    </source>
</reference>
<feature type="region of interest" description="Disordered" evidence="1">
    <location>
        <begin position="133"/>
        <end position="155"/>
    </location>
</feature>
<dbReference type="EMBL" id="BSOS01000019">
    <property type="protein sequence ID" value="GLR66383.1"/>
    <property type="molecule type" value="Genomic_DNA"/>
</dbReference>
<feature type="compositionally biased region" description="Basic and acidic residues" evidence="1">
    <location>
        <begin position="145"/>
        <end position="155"/>
    </location>
</feature>
<dbReference type="Proteomes" id="UP001156641">
    <property type="component" value="Unassembled WGS sequence"/>
</dbReference>
<evidence type="ECO:0008006" key="4">
    <source>
        <dbReference type="Google" id="ProtNLM"/>
    </source>
</evidence>
<evidence type="ECO:0000313" key="2">
    <source>
        <dbReference type="EMBL" id="GLR66383.1"/>
    </source>
</evidence>
<sequence>MNGMDRQTLRDWVHRYNAEGLAGLISRVGPGPAPLLNEAQMAELLALVVNGPDPEVDQVVRWRCVDLQAQVARRFSVKTTERTIGRWLRQLQLTRLQPRPFHPKKDLAAQETFKKRMARPVCKRYFQDEPPSLLQRIRPRSKPPAKMEIRASRSS</sequence>
<organism evidence="2 3">
    <name type="scientific">Acidocella aquatica</name>
    <dbReference type="NCBI Taxonomy" id="1922313"/>
    <lineage>
        <taxon>Bacteria</taxon>
        <taxon>Pseudomonadati</taxon>
        <taxon>Pseudomonadota</taxon>
        <taxon>Alphaproteobacteria</taxon>
        <taxon>Acetobacterales</taxon>
        <taxon>Acidocellaceae</taxon>
        <taxon>Acidocella</taxon>
    </lineage>
</organism>
<evidence type="ECO:0000313" key="3">
    <source>
        <dbReference type="Proteomes" id="UP001156641"/>
    </source>
</evidence>
<comment type="caution">
    <text evidence="2">The sequence shown here is derived from an EMBL/GenBank/DDBJ whole genome shotgun (WGS) entry which is preliminary data.</text>
</comment>
<evidence type="ECO:0000256" key="1">
    <source>
        <dbReference type="SAM" id="MobiDB-lite"/>
    </source>
</evidence>
<accession>A0ABQ6A421</accession>